<accession>J7S4G7</accession>
<comment type="similarity">
    <text evidence="10">Belongs to the mitochondrial carrier (TC 2.A.29) family.</text>
</comment>
<dbReference type="Gene3D" id="1.50.40.10">
    <property type="entry name" value="Mitochondrial carrier domain"/>
    <property type="match status" value="1"/>
</dbReference>
<reference evidence="11 12" key="1">
    <citation type="journal article" date="2011" name="Proc. Natl. Acad. Sci. U.S.A.">
        <title>Evolutionary erosion of yeast sex chromosomes by mating-type switching accidents.</title>
        <authorList>
            <person name="Gordon J.L."/>
            <person name="Armisen D."/>
            <person name="Proux-Wera E."/>
            <person name="Oheigeartaigh S.S."/>
            <person name="Byrne K.P."/>
            <person name="Wolfe K.H."/>
        </authorList>
    </citation>
    <scope>NUCLEOTIDE SEQUENCE [LARGE SCALE GENOMIC DNA]</scope>
    <source>
        <strain evidence="12">ATCC MYA-139 / BCRC 22969 / CBS 8797 / CCRC 22969 / KCTC 17520 / NBRC 10181 / NCYC 3082</strain>
    </source>
</reference>
<dbReference type="InterPro" id="IPR023395">
    <property type="entry name" value="MCP_dom_sf"/>
</dbReference>
<keyword evidence="4" id="KW-0677">Repeat</keyword>
<dbReference type="OrthoDB" id="18574at2759"/>
<keyword evidence="5" id="KW-0999">Mitochondrion inner membrane</keyword>
<dbReference type="InterPro" id="IPR002067">
    <property type="entry name" value="MCP"/>
</dbReference>
<keyword evidence="7" id="KW-0496">Mitochondrion</keyword>
<dbReference type="PROSITE" id="PS50920">
    <property type="entry name" value="SOLCAR"/>
    <property type="match status" value="2"/>
</dbReference>
<evidence type="ECO:0000256" key="3">
    <source>
        <dbReference type="ARBA" id="ARBA00022692"/>
    </source>
</evidence>
<dbReference type="KEGG" id="kng:KNAG_0B01090"/>
<organism evidence="11 12">
    <name type="scientific">Huiozyma naganishii (strain ATCC MYA-139 / BCRC 22969 / CBS 8797 / KCTC 17520 / NBRC 10181 / NCYC 3082 / Yp74L-3)</name>
    <name type="common">Yeast</name>
    <name type="synonym">Kazachstania naganishii</name>
    <dbReference type="NCBI Taxonomy" id="1071383"/>
    <lineage>
        <taxon>Eukaryota</taxon>
        <taxon>Fungi</taxon>
        <taxon>Dikarya</taxon>
        <taxon>Ascomycota</taxon>
        <taxon>Saccharomycotina</taxon>
        <taxon>Saccharomycetes</taxon>
        <taxon>Saccharomycetales</taxon>
        <taxon>Saccharomycetaceae</taxon>
        <taxon>Huiozyma</taxon>
    </lineage>
</organism>
<evidence type="ECO:0000313" key="11">
    <source>
        <dbReference type="EMBL" id="CCK68556.1"/>
    </source>
</evidence>
<evidence type="ECO:0000256" key="10">
    <source>
        <dbReference type="RuleBase" id="RU000488"/>
    </source>
</evidence>
<dbReference type="Pfam" id="PF00153">
    <property type="entry name" value="Mito_carr"/>
    <property type="match status" value="3"/>
</dbReference>
<evidence type="ECO:0000256" key="2">
    <source>
        <dbReference type="ARBA" id="ARBA00022448"/>
    </source>
</evidence>
<evidence type="ECO:0008006" key="13">
    <source>
        <dbReference type="Google" id="ProtNLM"/>
    </source>
</evidence>
<dbReference type="GO" id="GO:0005743">
    <property type="term" value="C:mitochondrial inner membrane"/>
    <property type="evidence" value="ECO:0007669"/>
    <property type="project" value="UniProtKB-SubCell"/>
</dbReference>
<proteinExistence type="inferred from homology"/>
<dbReference type="SUPFAM" id="SSF103506">
    <property type="entry name" value="Mitochondrial carrier"/>
    <property type="match status" value="1"/>
</dbReference>
<gene>
    <name evidence="11" type="primary">KNAG0B01090</name>
    <name evidence="11" type="ordered locus">KNAG_0B01090</name>
</gene>
<evidence type="ECO:0000313" key="12">
    <source>
        <dbReference type="Proteomes" id="UP000006310"/>
    </source>
</evidence>
<evidence type="ECO:0000256" key="9">
    <source>
        <dbReference type="PROSITE-ProRule" id="PRU00282"/>
    </source>
</evidence>
<dbReference type="InterPro" id="IPR018108">
    <property type="entry name" value="MCP_transmembrane"/>
</dbReference>
<feature type="repeat" description="Solcar" evidence="9">
    <location>
        <begin position="18"/>
        <end position="103"/>
    </location>
</feature>
<dbReference type="STRING" id="1071383.J7S4G7"/>
<dbReference type="HOGENOM" id="CLU_015166_10_3_1"/>
<dbReference type="Proteomes" id="UP000006310">
    <property type="component" value="Chromosome 2"/>
</dbReference>
<dbReference type="eggNOG" id="KOG0752">
    <property type="taxonomic scope" value="Eukaryota"/>
</dbReference>
<dbReference type="AlphaFoldDB" id="J7S4G7"/>
<keyword evidence="6" id="KW-1133">Transmembrane helix</keyword>
<dbReference type="RefSeq" id="XP_022462802.1">
    <property type="nucleotide sequence ID" value="XM_022611388.1"/>
</dbReference>
<evidence type="ECO:0000256" key="7">
    <source>
        <dbReference type="ARBA" id="ARBA00023128"/>
    </source>
</evidence>
<evidence type="ECO:0000256" key="4">
    <source>
        <dbReference type="ARBA" id="ARBA00022737"/>
    </source>
</evidence>
<reference evidence="12" key="2">
    <citation type="submission" date="2012-08" db="EMBL/GenBank/DDBJ databases">
        <title>Genome sequence of Kazachstania naganishii.</title>
        <authorList>
            <person name="Gordon J.L."/>
            <person name="Armisen D."/>
            <person name="Proux-Wera E."/>
            <person name="OhEigeartaigh S.S."/>
            <person name="Byrne K.P."/>
            <person name="Wolfe K.H."/>
        </authorList>
    </citation>
    <scope>NUCLEOTIDE SEQUENCE [LARGE SCALE GENOMIC DNA]</scope>
    <source>
        <strain evidence="12">ATCC MYA-139 / BCRC 22969 / CBS 8797 / CCRC 22969 / KCTC 17520 / NBRC 10181 / NCYC 3082</strain>
    </source>
</reference>
<evidence type="ECO:0000256" key="6">
    <source>
        <dbReference type="ARBA" id="ARBA00022989"/>
    </source>
</evidence>
<keyword evidence="12" id="KW-1185">Reference proteome</keyword>
<evidence type="ECO:0000256" key="1">
    <source>
        <dbReference type="ARBA" id="ARBA00004448"/>
    </source>
</evidence>
<protein>
    <recommendedName>
        <fullName evidence="13">Mitochondrial thiamine pyrophosphate carrier 1</fullName>
    </recommendedName>
</protein>
<feature type="repeat" description="Solcar" evidence="9">
    <location>
        <begin position="110"/>
        <end position="195"/>
    </location>
</feature>
<keyword evidence="8 9" id="KW-0472">Membrane</keyword>
<dbReference type="PANTHER" id="PTHR24089">
    <property type="entry name" value="SOLUTE CARRIER FAMILY 25"/>
    <property type="match status" value="1"/>
</dbReference>
<keyword evidence="3 9" id="KW-0812">Transmembrane</keyword>
<dbReference type="GO" id="GO:1990545">
    <property type="term" value="P:mitochondrial thiamine pyrophosphate transmembrane transport"/>
    <property type="evidence" value="ECO:0007669"/>
    <property type="project" value="EnsemblFungi"/>
</dbReference>
<sequence length="326" mass="36141">MGEKVHETHDFLRKGENVNVTASLLAGSISGLVARVVTTPLDTLKIRFQITPWGDSKTIVRTISDVMEREGLRAFWKGNVPGMMLYVLYGGIQFSSYSWYSNMLKDYTINGQIHSVTVGALAGMTSSLVSYPFDVLRTRFVANQTAVLFNTKDAIRDIWVHEGIHGFFRGSVMSMATITMATATMFGTYESIKIFCDEQDNGNRRLVNILNHSASSISGVVSKVVTFPIDTIRRRVQLQNSIHIDKFSPQVPAGNGTKSSLLDPYRGKSTMLSLGAHIWKTEGPEWHSTVDWVSLYASPFQHSTQPVGLRICAVLCSCISHTIAPR</sequence>
<dbReference type="PRINTS" id="PR00926">
    <property type="entry name" value="MITOCARRIER"/>
</dbReference>
<keyword evidence="2 10" id="KW-0813">Transport</keyword>
<name>J7S4G7_HUIN7</name>
<dbReference type="GO" id="GO:0090422">
    <property type="term" value="F:thiamine pyrophosphate transmembrane transporter activity"/>
    <property type="evidence" value="ECO:0007669"/>
    <property type="project" value="EnsemblFungi"/>
</dbReference>
<evidence type="ECO:0000256" key="8">
    <source>
        <dbReference type="ARBA" id="ARBA00023136"/>
    </source>
</evidence>
<dbReference type="EMBL" id="HE978315">
    <property type="protein sequence ID" value="CCK68556.1"/>
    <property type="molecule type" value="Genomic_DNA"/>
</dbReference>
<comment type="subcellular location">
    <subcellularLocation>
        <location evidence="1">Mitochondrion inner membrane</location>
        <topology evidence="1">Multi-pass membrane protein</topology>
    </subcellularLocation>
</comment>
<evidence type="ECO:0000256" key="5">
    <source>
        <dbReference type="ARBA" id="ARBA00022792"/>
    </source>
</evidence>
<dbReference type="OMA" id="FQMQVEP"/>
<dbReference type="GeneID" id="34524206"/>